<gene>
    <name evidence="1" type="ORF">ESP62_009400</name>
</gene>
<dbReference type="RefSeq" id="WP_129185985.1">
    <property type="nucleotide sequence ID" value="NZ_JAGIOG010000001.1"/>
</dbReference>
<keyword evidence="2" id="KW-1185">Reference proteome</keyword>
<protein>
    <submittedName>
        <fullName evidence="1">Ribbon-helix-helix protein, CopG family</fullName>
    </submittedName>
</protein>
<organism evidence="1 2">
    <name type="scientific">Aeromicrobium fastidiosum</name>
    <dbReference type="NCBI Taxonomy" id="52699"/>
    <lineage>
        <taxon>Bacteria</taxon>
        <taxon>Bacillati</taxon>
        <taxon>Actinomycetota</taxon>
        <taxon>Actinomycetes</taxon>
        <taxon>Propionibacteriales</taxon>
        <taxon>Nocardioidaceae</taxon>
        <taxon>Aeromicrobium</taxon>
    </lineage>
</organism>
<dbReference type="Proteomes" id="UP001515100">
    <property type="component" value="Unassembled WGS sequence"/>
</dbReference>
<dbReference type="EMBL" id="SDPP02000002">
    <property type="protein sequence ID" value="KAA1378550.1"/>
    <property type="molecule type" value="Genomic_DNA"/>
</dbReference>
<sequence>MGRPKAFDVTLKVRITRTQEASLEVLSEWTGLSKSDIIREMLNSDVVHGFFRERLAGTVDQGLAELDAER</sequence>
<reference evidence="1" key="1">
    <citation type="submission" date="2019-09" db="EMBL/GenBank/DDBJ databases">
        <authorList>
            <person name="Li J."/>
        </authorList>
    </citation>
    <scope>NUCLEOTIDE SEQUENCE [LARGE SCALE GENOMIC DNA]</scope>
    <source>
        <strain evidence="1">NRBC 14897</strain>
    </source>
</reference>
<dbReference type="GO" id="GO:0006355">
    <property type="term" value="P:regulation of DNA-templated transcription"/>
    <property type="evidence" value="ECO:0007669"/>
    <property type="project" value="InterPro"/>
</dbReference>
<evidence type="ECO:0000313" key="2">
    <source>
        <dbReference type="Proteomes" id="UP001515100"/>
    </source>
</evidence>
<accession>A0A641AMP5</accession>
<comment type="caution">
    <text evidence="1">The sequence shown here is derived from an EMBL/GenBank/DDBJ whole genome shotgun (WGS) entry which is preliminary data.</text>
</comment>
<name>A0A641AMP5_9ACTN</name>
<proteinExistence type="predicted"/>
<dbReference type="AlphaFoldDB" id="A0A641AMP5"/>
<evidence type="ECO:0000313" key="1">
    <source>
        <dbReference type="EMBL" id="KAA1378550.1"/>
    </source>
</evidence>